<dbReference type="GO" id="GO:0019594">
    <property type="term" value="P:mannitol metabolic process"/>
    <property type="evidence" value="ECO:0007669"/>
    <property type="project" value="InterPro"/>
</dbReference>
<dbReference type="Pfam" id="PF01232">
    <property type="entry name" value="Mannitol_dh"/>
    <property type="match status" value="1"/>
</dbReference>
<organism evidence="5 6">
    <name type="scientific">Enterovibrio coralii</name>
    <dbReference type="NCBI Taxonomy" id="294935"/>
    <lineage>
        <taxon>Bacteria</taxon>
        <taxon>Pseudomonadati</taxon>
        <taxon>Pseudomonadota</taxon>
        <taxon>Gammaproteobacteria</taxon>
        <taxon>Vibrionales</taxon>
        <taxon>Vibrionaceae</taxon>
        <taxon>Enterovibrio</taxon>
    </lineage>
</organism>
<dbReference type="SUPFAM" id="SSF51735">
    <property type="entry name" value="NAD(P)-binding Rossmann-fold domains"/>
    <property type="match status" value="1"/>
</dbReference>
<dbReference type="InterPro" id="IPR000669">
    <property type="entry name" value="Mannitol_DH"/>
</dbReference>
<dbReference type="RefSeq" id="WP_067419365.1">
    <property type="nucleotide sequence ID" value="NZ_LNTY01000051.1"/>
</dbReference>
<evidence type="ECO:0000256" key="2">
    <source>
        <dbReference type="ARBA" id="ARBA00023027"/>
    </source>
</evidence>
<dbReference type="InterPro" id="IPR023027">
    <property type="entry name" value="Mannitol_DH_CS"/>
</dbReference>
<reference evidence="5 6" key="1">
    <citation type="submission" date="2015-11" db="EMBL/GenBank/DDBJ databases">
        <title>Genomic Taxonomy of the Vibrionaceae.</title>
        <authorList>
            <person name="Gomez-Gil B."/>
            <person name="Enciso-Ibarra J."/>
        </authorList>
    </citation>
    <scope>NUCLEOTIDE SEQUENCE [LARGE SCALE GENOMIC DNA]</scope>
    <source>
        <strain evidence="5 6">CAIM 912</strain>
    </source>
</reference>
<keyword evidence="6" id="KW-1185">Reference proteome</keyword>
<evidence type="ECO:0000259" key="4">
    <source>
        <dbReference type="Pfam" id="PF08125"/>
    </source>
</evidence>
<dbReference type="SUPFAM" id="SSF48179">
    <property type="entry name" value="6-phosphogluconate dehydrogenase C-terminal domain-like"/>
    <property type="match status" value="1"/>
</dbReference>
<dbReference type="InterPro" id="IPR050988">
    <property type="entry name" value="Mannitol_DH/Oxidoreductase"/>
</dbReference>
<dbReference type="GO" id="GO:0016616">
    <property type="term" value="F:oxidoreductase activity, acting on the CH-OH group of donors, NAD or NADP as acceptor"/>
    <property type="evidence" value="ECO:0007669"/>
    <property type="project" value="TreeGrafter"/>
</dbReference>
<protein>
    <submittedName>
        <fullName evidence="5">Multiple polyol-specific dehydrogenase</fullName>
    </submittedName>
</protein>
<name>A0A135I4U4_9GAMM</name>
<evidence type="ECO:0000313" key="6">
    <source>
        <dbReference type="Proteomes" id="UP000070529"/>
    </source>
</evidence>
<dbReference type="PANTHER" id="PTHR43362:SF1">
    <property type="entry name" value="MANNITOL DEHYDROGENASE 2-RELATED"/>
    <property type="match status" value="1"/>
</dbReference>
<dbReference type="InterPro" id="IPR013328">
    <property type="entry name" value="6PGD_dom2"/>
</dbReference>
<dbReference type="EMBL" id="LNTY01000051">
    <property type="protein sequence ID" value="KXF80470.1"/>
    <property type="molecule type" value="Genomic_DNA"/>
</dbReference>
<keyword evidence="1" id="KW-0560">Oxidoreductase</keyword>
<dbReference type="InterPro" id="IPR013118">
    <property type="entry name" value="Mannitol_DH_C"/>
</dbReference>
<feature type="domain" description="Mannitol dehydrogenase C-terminal" evidence="4">
    <location>
        <begin position="270"/>
        <end position="441"/>
    </location>
</feature>
<gene>
    <name evidence="5" type="ORF">ATN88_22245</name>
</gene>
<dbReference type="PANTHER" id="PTHR43362">
    <property type="entry name" value="MANNITOL DEHYDROGENASE DSF1-RELATED"/>
    <property type="match status" value="1"/>
</dbReference>
<feature type="domain" description="Mannitol dehydrogenase N-terminal" evidence="3">
    <location>
        <begin position="6"/>
        <end position="255"/>
    </location>
</feature>
<dbReference type="AlphaFoldDB" id="A0A135I4U4"/>
<sequence>MSEHKRLVHFGIGAFHRGHQAYYLQKLNEQLPENEQWFYTDINLRAETRSIPEALKQQHGRYHFKRIAPDGNAEYIEIHCIDRVEDASYDLSVIGEVFSDPLVKALTITVTEGGYYLNDNDDLNGEHPEIKHDIEVIRQGNGHPKTLYGYLALALQTREALSEGAITVATCDNLRDNGKRLEKAFTQFVSLAGLTTLSNWMSDNVTFPCSMVDRITPVPPADLPQDVLKATGVQDNAPIMGEDFEQWVIQDVMAADFPPLAKVGVTFTHNVHAYEEAKIRVLNGAHFLLSYIGALRGYKFYDENIRDSELNELIRQYHQNEVIPTIYDRPFDMEDYRAIIISRFSNAYIADSIERIAMDSISKFPQFVLPTIRLNLERGYMPQAGTTLIAHWYAFLALLIEGKFKFNYRDPYLYVAEGWMKQADPIDAFIKDPDIWQGLHRRFPLYGETLAKEIETVLNGYQERYP</sequence>
<dbReference type="Gene3D" id="1.10.1040.10">
    <property type="entry name" value="N-(1-d-carboxylethyl)-l-norvaline Dehydrogenase, domain 2"/>
    <property type="match status" value="1"/>
</dbReference>
<dbReference type="STRING" id="294935.ATN88_22245"/>
<dbReference type="PROSITE" id="PS00974">
    <property type="entry name" value="MANNITOL_DHGENASE"/>
    <property type="match status" value="1"/>
</dbReference>
<evidence type="ECO:0000259" key="3">
    <source>
        <dbReference type="Pfam" id="PF01232"/>
    </source>
</evidence>
<dbReference type="Gene3D" id="3.40.50.720">
    <property type="entry name" value="NAD(P)-binding Rossmann-like Domain"/>
    <property type="match status" value="1"/>
</dbReference>
<evidence type="ECO:0000313" key="5">
    <source>
        <dbReference type="EMBL" id="KXF80470.1"/>
    </source>
</evidence>
<dbReference type="Pfam" id="PF08125">
    <property type="entry name" value="Mannitol_dh_C"/>
    <property type="match status" value="1"/>
</dbReference>
<dbReference type="InterPro" id="IPR013131">
    <property type="entry name" value="Mannitol_DH_N"/>
</dbReference>
<accession>A0A135I4U4</accession>
<dbReference type="InterPro" id="IPR036291">
    <property type="entry name" value="NAD(P)-bd_dom_sf"/>
</dbReference>
<proteinExistence type="predicted"/>
<evidence type="ECO:0000256" key="1">
    <source>
        <dbReference type="ARBA" id="ARBA00023002"/>
    </source>
</evidence>
<dbReference type="PRINTS" id="PR00084">
    <property type="entry name" value="MTLDHDRGNASE"/>
</dbReference>
<dbReference type="Proteomes" id="UP000070529">
    <property type="component" value="Unassembled WGS sequence"/>
</dbReference>
<dbReference type="InterPro" id="IPR008927">
    <property type="entry name" value="6-PGluconate_DH-like_C_sf"/>
</dbReference>
<dbReference type="OrthoDB" id="271711at2"/>
<keyword evidence="2" id="KW-0520">NAD</keyword>
<comment type="caution">
    <text evidence="5">The sequence shown here is derived from an EMBL/GenBank/DDBJ whole genome shotgun (WGS) entry which is preliminary data.</text>
</comment>